<dbReference type="PANTHER" id="PTHR37558">
    <property type="entry name" value="HTH CENPB-TYPE DOMAIN-CONTAINING PROTEIN"/>
    <property type="match status" value="1"/>
</dbReference>
<dbReference type="Proteomes" id="UP001321473">
    <property type="component" value="Unassembled WGS sequence"/>
</dbReference>
<protein>
    <submittedName>
        <fullName evidence="1">Uncharacterized protein</fullName>
    </submittedName>
</protein>
<accession>A0AAQ4F333</accession>
<name>A0AAQ4F333_AMBAM</name>
<gene>
    <name evidence="1" type="ORF">V5799_017540</name>
</gene>
<reference evidence="1 2" key="1">
    <citation type="journal article" date="2023" name="Arcadia Sci">
        <title>De novo assembly of a long-read Amblyomma americanum tick genome.</title>
        <authorList>
            <person name="Chou S."/>
            <person name="Poskanzer K.E."/>
            <person name="Rollins M."/>
            <person name="Thuy-Boun P.S."/>
        </authorList>
    </citation>
    <scope>NUCLEOTIDE SEQUENCE [LARGE SCALE GENOMIC DNA]</scope>
    <source>
        <strain evidence="1">F_SG_1</strain>
        <tissue evidence="1">Salivary glands</tissue>
    </source>
</reference>
<evidence type="ECO:0000313" key="1">
    <source>
        <dbReference type="EMBL" id="KAK8781118.1"/>
    </source>
</evidence>
<keyword evidence="2" id="KW-1185">Reference proteome</keyword>
<dbReference type="PANTHER" id="PTHR37558:SF1">
    <property type="entry name" value="HTH CENPB-TYPE DOMAIN-CONTAINING PROTEIN"/>
    <property type="match status" value="1"/>
</dbReference>
<comment type="caution">
    <text evidence="1">The sequence shown here is derived from an EMBL/GenBank/DDBJ whole genome shotgun (WGS) entry which is preliminary data.</text>
</comment>
<dbReference type="EMBL" id="JARKHS020008007">
    <property type="protein sequence ID" value="KAK8781118.1"/>
    <property type="molecule type" value="Genomic_DNA"/>
</dbReference>
<dbReference type="AlphaFoldDB" id="A0AAQ4F333"/>
<proteinExistence type="predicted"/>
<sequence>MSNKNRVRFGINLDLEFLAYALSESPFQDAMQWTNIASKVQDIAGRSFTVRAVRDRTELLLRHYAANDRASLNKLGTEEQYPEREVLLQEVLDLAREHGVKLRARRKHILPLPQHLARRTAPQQCRILPRKPETHTPRHTSMGAPVTVTIKAKARSRRSTRF</sequence>
<organism evidence="1 2">
    <name type="scientific">Amblyomma americanum</name>
    <name type="common">Lone star tick</name>
    <dbReference type="NCBI Taxonomy" id="6943"/>
    <lineage>
        <taxon>Eukaryota</taxon>
        <taxon>Metazoa</taxon>
        <taxon>Ecdysozoa</taxon>
        <taxon>Arthropoda</taxon>
        <taxon>Chelicerata</taxon>
        <taxon>Arachnida</taxon>
        <taxon>Acari</taxon>
        <taxon>Parasitiformes</taxon>
        <taxon>Ixodida</taxon>
        <taxon>Ixodoidea</taxon>
        <taxon>Ixodidae</taxon>
        <taxon>Amblyomminae</taxon>
        <taxon>Amblyomma</taxon>
    </lineage>
</organism>
<evidence type="ECO:0000313" key="2">
    <source>
        <dbReference type="Proteomes" id="UP001321473"/>
    </source>
</evidence>